<dbReference type="AlphaFoldDB" id="A0A1A8W6G5"/>
<name>A0A1A8W6G5_PLAMA</name>
<gene>
    <name evidence="3" type="primary">PmUG01_12059300</name>
    <name evidence="2" type="ORF">PMALA_023090</name>
    <name evidence="3" type="ORF">PMUG01_12059300</name>
</gene>
<reference evidence="3 5" key="3">
    <citation type="submission" date="2016-06" db="EMBL/GenBank/DDBJ databases">
        <authorList>
            <consortium name="Pathogen Informatics"/>
        </authorList>
    </citation>
    <scope>NUCLEOTIDE SEQUENCE [LARGE SCALE GENOMIC DNA]</scope>
</reference>
<dbReference type="RefSeq" id="XP_028863273.1">
    <property type="nucleotide sequence ID" value="XM_029006823.1"/>
</dbReference>
<protein>
    <submittedName>
        <fullName evidence="2">Uncharacterized protein</fullName>
    </submittedName>
</protein>
<dbReference type="EMBL" id="LT594633">
    <property type="protein sequence ID" value="SCO93996.1"/>
    <property type="molecule type" value="Genomic_DNA"/>
</dbReference>
<reference evidence="2" key="2">
    <citation type="submission" date="2016-05" db="EMBL/GenBank/DDBJ databases">
        <authorList>
            <person name="Lavstsen T."/>
            <person name="Jespersen J.S."/>
        </authorList>
    </citation>
    <scope>NUCLEOTIDE SEQUENCE [LARGE SCALE GENOMIC DNA]</scope>
</reference>
<evidence type="ECO:0000256" key="1">
    <source>
        <dbReference type="SAM" id="MobiDB-lite"/>
    </source>
</evidence>
<feature type="compositionally biased region" description="Basic and acidic residues" evidence="1">
    <location>
        <begin position="69"/>
        <end position="87"/>
    </location>
</feature>
<keyword evidence="5" id="KW-1185">Reference proteome</keyword>
<dbReference type="Proteomes" id="UP000078597">
    <property type="component" value="Unassembled WGS sequence"/>
</dbReference>
<reference evidence="4" key="1">
    <citation type="submission" date="2016-05" db="EMBL/GenBank/DDBJ databases">
        <authorList>
            <person name="Naeem Raeece"/>
        </authorList>
    </citation>
    <scope>NUCLEOTIDE SEQUENCE [LARGE SCALE GENOMIC DNA]</scope>
</reference>
<feature type="region of interest" description="Disordered" evidence="1">
    <location>
        <begin position="32"/>
        <end position="51"/>
    </location>
</feature>
<accession>A0A1A8W6G5</accession>
<dbReference type="VEuPathDB" id="PlasmoDB:PmUG01_12059300"/>
<dbReference type="GeneID" id="39870582"/>
<evidence type="ECO:0000313" key="5">
    <source>
        <dbReference type="Proteomes" id="UP000219813"/>
    </source>
</evidence>
<proteinExistence type="predicted"/>
<dbReference type="OMA" id="FESIGVC"/>
<evidence type="ECO:0000313" key="2">
    <source>
        <dbReference type="EMBL" id="SBS88577.1"/>
    </source>
</evidence>
<dbReference type="KEGG" id="pmal:PMUG01_12059300"/>
<dbReference type="EMBL" id="FLQW01001238">
    <property type="protein sequence ID" value="SBS88577.1"/>
    <property type="molecule type" value="Genomic_DNA"/>
</dbReference>
<feature type="compositionally biased region" description="Basic and acidic residues" evidence="1">
    <location>
        <begin position="34"/>
        <end position="51"/>
    </location>
</feature>
<dbReference type="Proteomes" id="UP000219813">
    <property type="component" value="Chromosome 12"/>
</dbReference>
<dbReference type="OrthoDB" id="383952at2759"/>
<sequence length="495" mass="59166">MNDNNEEKNNERKIRKKNIDILFDSEEMEVSINKMDEGKHEKKGNSEKNKIDDEKNRLLIFNNYLPKESVKSNKDNDGISRGKENVKHINRNKNTIKQEKKNSVNDDEFEIPIHFGKRSKHNDFLNESFYKFREYDEDDDADDNKKLHIMDIFNYHDFPVNLFGIKKKKAKNRDKKFVIEFVDSYNDEFVKKNINNNIIFESIGVCKGISFLDINENININCLGVNDNNAFYFYKMIPFNKIYSQDAINKILTKKNVVSKIEHRKQHNNNDIHAMNYEHNPRHNEANDFFIKNYNILKNYFFKKKKEKKTIYNDLYLSPYEKNLKSSLCIGTHIYSQERAVKKCFGLLIEQNVYSLDQPQDDSTAVNKNLENLYFDFPFYKNQIIFKPIYYPYKNVQIISNSFRNYFKNIQWEKFNNLKDVEFYYDIKNNLFNFSKDVYLTTKSAIRHFDSPKDFVIQTANRVKDINIHMKKICEKSFYIIHNSILKLSKVSKSS</sequence>
<organism evidence="2 4">
    <name type="scientific">Plasmodium malariae</name>
    <dbReference type="NCBI Taxonomy" id="5858"/>
    <lineage>
        <taxon>Eukaryota</taxon>
        <taxon>Sar</taxon>
        <taxon>Alveolata</taxon>
        <taxon>Apicomplexa</taxon>
        <taxon>Aconoidasida</taxon>
        <taxon>Haemosporida</taxon>
        <taxon>Plasmodiidae</taxon>
        <taxon>Plasmodium</taxon>
        <taxon>Plasmodium (Plasmodium)</taxon>
    </lineage>
</organism>
<evidence type="ECO:0000313" key="3">
    <source>
        <dbReference type="EMBL" id="SCO93996.1"/>
    </source>
</evidence>
<feature type="region of interest" description="Disordered" evidence="1">
    <location>
        <begin position="69"/>
        <end position="103"/>
    </location>
</feature>
<evidence type="ECO:0000313" key="4">
    <source>
        <dbReference type="Proteomes" id="UP000078597"/>
    </source>
</evidence>